<dbReference type="PANTHER" id="PTHR21310">
    <property type="entry name" value="AMINOGLYCOSIDE PHOSPHOTRANSFERASE-RELATED-RELATED"/>
    <property type="match status" value="1"/>
</dbReference>
<reference evidence="2 3" key="1">
    <citation type="submission" date="2015-12" db="EMBL/GenBank/DDBJ databases">
        <title>The genome of Folsomia candida.</title>
        <authorList>
            <person name="Faddeeva A."/>
            <person name="Derks M.F."/>
            <person name="Anvar Y."/>
            <person name="Smit S."/>
            <person name="Van Straalen N."/>
            <person name="Roelofs D."/>
        </authorList>
    </citation>
    <scope>NUCLEOTIDE SEQUENCE [LARGE SCALE GENOMIC DNA]</scope>
    <source>
        <strain evidence="2 3">VU population</strain>
        <tissue evidence="2">Whole body</tissue>
    </source>
</reference>
<protein>
    <recommendedName>
        <fullName evidence="1">Aminoglycoside phosphotransferase domain-containing protein</fullName>
    </recommendedName>
</protein>
<dbReference type="Pfam" id="PF01636">
    <property type="entry name" value="APH"/>
    <property type="match status" value="1"/>
</dbReference>
<evidence type="ECO:0000313" key="2">
    <source>
        <dbReference type="EMBL" id="OXA38923.1"/>
    </source>
</evidence>
<dbReference type="InterPro" id="IPR002575">
    <property type="entry name" value="Aminoglycoside_PTrfase"/>
</dbReference>
<dbReference type="PANTHER" id="PTHR21310:SF15">
    <property type="entry name" value="AMINOGLYCOSIDE PHOSPHOTRANSFERASE DOMAIN-CONTAINING PROTEIN"/>
    <property type="match status" value="1"/>
</dbReference>
<dbReference type="Gene3D" id="3.90.1200.10">
    <property type="match status" value="1"/>
</dbReference>
<dbReference type="OrthoDB" id="10003767at2759"/>
<gene>
    <name evidence="2" type="ORF">Fcan01_26244</name>
</gene>
<name>A0A226D167_FOLCA</name>
<evidence type="ECO:0000259" key="1">
    <source>
        <dbReference type="Pfam" id="PF01636"/>
    </source>
</evidence>
<dbReference type="Proteomes" id="UP000198287">
    <property type="component" value="Unassembled WGS sequence"/>
</dbReference>
<dbReference type="EMBL" id="LNIX01000042">
    <property type="protein sequence ID" value="OXA38923.1"/>
    <property type="molecule type" value="Genomic_DNA"/>
</dbReference>
<dbReference type="InterPro" id="IPR011009">
    <property type="entry name" value="Kinase-like_dom_sf"/>
</dbReference>
<dbReference type="InterPro" id="IPR051678">
    <property type="entry name" value="AGP_Transferase"/>
</dbReference>
<organism evidence="2 3">
    <name type="scientific">Folsomia candida</name>
    <name type="common">Springtail</name>
    <dbReference type="NCBI Taxonomy" id="158441"/>
    <lineage>
        <taxon>Eukaryota</taxon>
        <taxon>Metazoa</taxon>
        <taxon>Ecdysozoa</taxon>
        <taxon>Arthropoda</taxon>
        <taxon>Hexapoda</taxon>
        <taxon>Collembola</taxon>
        <taxon>Entomobryomorpha</taxon>
        <taxon>Isotomoidea</taxon>
        <taxon>Isotomidae</taxon>
        <taxon>Proisotominae</taxon>
        <taxon>Folsomia</taxon>
    </lineage>
</organism>
<proteinExistence type="predicted"/>
<keyword evidence="3" id="KW-1185">Reference proteome</keyword>
<comment type="caution">
    <text evidence="2">The sequence shown here is derived from an EMBL/GenBank/DDBJ whole genome shotgun (WGS) entry which is preliminary data.</text>
</comment>
<accession>A0A226D167</accession>
<feature type="domain" description="Aminoglycoside phosphotransferase" evidence="1">
    <location>
        <begin position="60"/>
        <end position="322"/>
    </location>
</feature>
<evidence type="ECO:0000313" key="3">
    <source>
        <dbReference type="Proteomes" id="UP000198287"/>
    </source>
</evidence>
<dbReference type="AlphaFoldDB" id="A0A226D167"/>
<sequence length="438" mass="48694">MTSTKNVFVPTANGIIEKSGVDHGEASGPRVGLRLTADQAAFILNKHELIPPICSPLTFTYVDRGFNNRTYVVRTEDPKAEFVIRLTGNCWTRMKTENEVAAISHLSSQTNLAPTLPTILAFSSSKERSGVGSEYIVMSKLRGVPLDEIFLGLSSMQKKKVLRGIAALLGEMKMLAFSSIGSLQFDDNDASSCGEGFKLVEDRGGSVYSRIVVGPGLEAGCGPFQTYLEYLRATCTTELKHLKGCPFLMEEQRDDESTSMTELIARIEKFVDVMCDPRRTKFGEDVTNVSIVFTHGDFEPRNMLVDEDTLEITGLVDFEFSGAFPEDDDWMAGFQWIGATTSEEEAFGDGEVNTAEILCRPNELSDLRAYFLQQCESLGVRTPQNITGHGTRALMYHFRGNIAPWWMREDITPTPPEWTPARSKARLRIAKVLDQFGF</sequence>
<dbReference type="SUPFAM" id="SSF56112">
    <property type="entry name" value="Protein kinase-like (PK-like)"/>
    <property type="match status" value="1"/>
</dbReference>